<dbReference type="SUPFAM" id="SSF56712">
    <property type="entry name" value="Prokaryotic type I DNA topoisomerase"/>
    <property type="match status" value="1"/>
</dbReference>
<sequence>MRIAQSLYENGYITYMRTDSVSLSAQALNAARVQVTELYGPDYVETTPRVFPNKSKNAQEAHEAIRPAGDSFQTPDQLRRELNADEFALYDLIWKRTVASQMVNARLATTTAKIKGTATDGSVAEFTASGTVIVFPGFYAALKDIPEEGAENENELPALTEGQDVNAKELNPVGHTTSPPSRFTEAKLVQRLEELGIGRPSTYASIMSTIVDRGYVWKKGSALVPSFIAFSVVRLLEQHFAALVDYDFTANMENLLDEIANGQANRVDQLEAFWRGGESLAGTFPGIKPLTEDLGAIDARGIATMPIAGTDANIRVGRYGAYVERGEERANIPVDLAPDELTAEKAEALLAEPSGDRELGVHPETELNLVAKSGRYGPYVTENLPEGAPKSAKPRTASLFKDMNLNEVTLDDAIKLLSLPRTVGIDPTTEEAITVQNGRYGPYLMRGTDSRSIGGEEEIFTITLEQALALYAQPKQRRGRGQAAGPLREIGADPTTNLHIVVRDGRFGPYVTDGVTNASLRTADDPMTVSIDRASDLLSERRAKEALEGPSKPAKKVAKKAAKKAPAKKATAKKAADRNLTTRTVKKAGAKKAAKKAAAKKIAVPE</sequence>
<reference evidence="6" key="1">
    <citation type="submission" date="2020-05" db="EMBL/GenBank/DDBJ databases">
        <authorList>
            <person name="Chiriac C."/>
            <person name="Salcher M."/>
            <person name="Ghai R."/>
            <person name="Kavagutti S V."/>
        </authorList>
    </citation>
    <scope>NUCLEOTIDE SEQUENCE</scope>
</reference>
<feature type="domain" description="Topo IA-type catalytic" evidence="5">
    <location>
        <begin position="1"/>
        <end position="281"/>
    </location>
</feature>
<organism evidence="6">
    <name type="scientific">freshwater metagenome</name>
    <dbReference type="NCBI Taxonomy" id="449393"/>
    <lineage>
        <taxon>unclassified sequences</taxon>
        <taxon>metagenomes</taxon>
        <taxon>ecological metagenomes</taxon>
    </lineage>
</organism>
<proteinExistence type="predicted"/>
<dbReference type="PANTHER" id="PTHR42785">
    <property type="entry name" value="DNA TOPOISOMERASE, TYPE IA, CORE"/>
    <property type="match status" value="1"/>
</dbReference>
<evidence type="ECO:0000259" key="5">
    <source>
        <dbReference type="PROSITE" id="PS52039"/>
    </source>
</evidence>
<gene>
    <name evidence="6" type="ORF">UFOPK1908_01543</name>
</gene>
<dbReference type="InterPro" id="IPR023406">
    <property type="entry name" value="Topo_IA_AS"/>
</dbReference>
<dbReference type="GO" id="GO:0003677">
    <property type="term" value="F:DNA binding"/>
    <property type="evidence" value="ECO:0007669"/>
    <property type="project" value="UniProtKB-KW"/>
</dbReference>
<feature type="region of interest" description="Disordered" evidence="4">
    <location>
        <begin position="544"/>
        <end position="606"/>
    </location>
</feature>
<dbReference type="InterPro" id="IPR025589">
    <property type="entry name" value="Toprim_C_rpt"/>
</dbReference>
<dbReference type="Pfam" id="PF01131">
    <property type="entry name" value="Topoisom_bac"/>
    <property type="match status" value="1"/>
</dbReference>
<dbReference type="PROSITE" id="PS52039">
    <property type="entry name" value="TOPO_IA_2"/>
    <property type="match status" value="1"/>
</dbReference>
<feature type="compositionally biased region" description="Basic residues" evidence="4">
    <location>
        <begin position="553"/>
        <end position="572"/>
    </location>
</feature>
<dbReference type="Gene3D" id="2.70.20.10">
    <property type="entry name" value="Topoisomerase I, domain 3"/>
    <property type="match status" value="1"/>
</dbReference>
<accession>A0A6J6J6U3</accession>
<dbReference type="InterPro" id="IPR000380">
    <property type="entry name" value="Topo_IA"/>
</dbReference>
<dbReference type="GO" id="GO:0006265">
    <property type="term" value="P:DNA topological change"/>
    <property type="evidence" value="ECO:0007669"/>
    <property type="project" value="InterPro"/>
</dbReference>
<protein>
    <submittedName>
        <fullName evidence="6">Unannotated protein</fullName>
    </submittedName>
</protein>
<evidence type="ECO:0000313" key="6">
    <source>
        <dbReference type="EMBL" id="CAB4632344.1"/>
    </source>
</evidence>
<dbReference type="SMART" id="SM00437">
    <property type="entry name" value="TOP1Ac"/>
    <property type="match status" value="1"/>
</dbReference>
<dbReference type="AlphaFoldDB" id="A0A6J6J6U3"/>
<evidence type="ECO:0000256" key="1">
    <source>
        <dbReference type="ARBA" id="ARBA00023029"/>
    </source>
</evidence>
<dbReference type="InterPro" id="IPR013497">
    <property type="entry name" value="Topo_IA_cen"/>
</dbReference>
<dbReference type="PRINTS" id="PR00417">
    <property type="entry name" value="PRTPISMRASEI"/>
</dbReference>
<dbReference type="InterPro" id="IPR023405">
    <property type="entry name" value="Topo_IA_core_domain"/>
</dbReference>
<dbReference type="InterPro" id="IPR003602">
    <property type="entry name" value="Topo_IA_DNA-bd_dom"/>
</dbReference>
<dbReference type="PROSITE" id="PS00396">
    <property type="entry name" value="TOPO_IA_1"/>
    <property type="match status" value="1"/>
</dbReference>
<keyword evidence="1" id="KW-0799">Topoisomerase</keyword>
<dbReference type="InterPro" id="IPR013825">
    <property type="entry name" value="Topo_IA_cen_sub2"/>
</dbReference>
<dbReference type="InterPro" id="IPR013824">
    <property type="entry name" value="Topo_IA_cen_sub1"/>
</dbReference>
<dbReference type="GO" id="GO:0003917">
    <property type="term" value="F:DNA topoisomerase type I (single strand cut, ATP-independent) activity"/>
    <property type="evidence" value="ECO:0007669"/>
    <property type="project" value="InterPro"/>
</dbReference>
<name>A0A6J6J6U3_9ZZZZ</name>
<keyword evidence="2" id="KW-0238">DNA-binding</keyword>
<dbReference type="Gene3D" id="1.10.290.10">
    <property type="entry name" value="Topoisomerase I, domain 4"/>
    <property type="match status" value="1"/>
</dbReference>
<dbReference type="EMBL" id="CAEZVB010000124">
    <property type="protein sequence ID" value="CAB4632344.1"/>
    <property type="molecule type" value="Genomic_DNA"/>
</dbReference>
<dbReference type="PANTHER" id="PTHR42785:SF1">
    <property type="entry name" value="DNA TOPOISOMERASE"/>
    <property type="match status" value="1"/>
</dbReference>
<evidence type="ECO:0000256" key="4">
    <source>
        <dbReference type="SAM" id="MobiDB-lite"/>
    </source>
</evidence>
<dbReference type="Gene3D" id="1.10.460.10">
    <property type="entry name" value="Topoisomerase I, domain 2"/>
    <property type="match status" value="1"/>
</dbReference>
<dbReference type="InterPro" id="IPR013826">
    <property type="entry name" value="Topo_IA_cen_sub3"/>
</dbReference>
<dbReference type="Pfam" id="PF13368">
    <property type="entry name" value="Toprim_C_rpt"/>
    <property type="match status" value="4"/>
</dbReference>
<evidence type="ECO:0000256" key="3">
    <source>
        <dbReference type="ARBA" id="ARBA00023235"/>
    </source>
</evidence>
<evidence type="ECO:0000256" key="2">
    <source>
        <dbReference type="ARBA" id="ARBA00023125"/>
    </source>
</evidence>
<keyword evidence="3" id="KW-0413">Isomerase</keyword>
<feature type="compositionally biased region" description="Basic residues" evidence="4">
    <location>
        <begin position="584"/>
        <end position="599"/>
    </location>
</feature>
<dbReference type="CDD" id="cd00186">
    <property type="entry name" value="TOP1Ac"/>
    <property type="match status" value="1"/>
</dbReference>